<protein>
    <submittedName>
        <fullName evidence="4">Uncharacterized protein LOC106079154 isoform X1</fullName>
    </submittedName>
</protein>
<proteinExistence type="predicted"/>
<sequence>MAASVQTLSFLMFCFVLVSALSSADLQTLKSLDQFAQSSHSRDTDIMILAICWDGQAFIDECQKHKGLIQQLLYKLLSKLKTQTRISDNDEEEQDQRIPLKNRRDDASGFYSNW</sequence>
<feature type="compositionally biased region" description="Basic and acidic residues" evidence="1">
    <location>
        <begin position="95"/>
        <end position="107"/>
    </location>
</feature>
<dbReference type="RefSeq" id="XP_055873806.1">
    <property type="nucleotide sequence ID" value="XM_056017831.1"/>
</dbReference>
<name>A0A9W2ZFQ9_BIOGL</name>
<dbReference type="GeneID" id="106079154"/>
<gene>
    <name evidence="4" type="primary">LOC106079154</name>
</gene>
<evidence type="ECO:0000313" key="3">
    <source>
        <dbReference type="Proteomes" id="UP001165740"/>
    </source>
</evidence>
<dbReference type="AlphaFoldDB" id="A0A9W2ZFQ9"/>
<organism evidence="3 4">
    <name type="scientific">Biomphalaria glabrata</name>
    <name type="common">Bloodfluke planorb</name>
    <name type="synonym">Freshwater snail</name>
    <dbReference type="NCBI Taxonomy" id="6526"/>
    <lineage>
        <taxon>Eukaryota</taxon>
        <taxon>Metazoa</taxon>
        <taxon>Spiralia</taxon>
        <taxon>Lophotrochozoa</taxon>
        <taxon>Mollusca</taxon>
        <taxon>Gastropoda</taxon>
        <taxon>Heterobranchia</taxon>
        <taxon>Euthyneura</taxon>
        <taxon>Panpulmonata</taxon>
        <taxon>Hygrophila</taxon>
        <taxon>Lymnaeoidea</taxon>
        <taxon>Planorbidae</taxon>
        <taxon>Biomphalaria</taxon>
    </lineage>
</organism>
<reference evidence="4" key="1">
    <citation type="submission" date="2025-08" db="UniProtKB">
        <authorList>
            <consortium name="RefSeq"/>
        </authorList>
    </citation>
    <scope>IDENTIFICATION</scope>
</reference>
<dbReference type="OrthoDB" id="6106280at2759"/>
<keyword evidence="3" id="KW-1185">Reference proteome</keyword>
<accession>A0A9W2ZFQ9</accession>
<feature type="signal peptide" evidence="2">
    <location>
        <begin position="1"/>
        <end position="20"/>
    </location>
</feature>
<evidence type="ECO:0000256" key="2">
    <source>
        <dbReference type="SAM" id="SignalP"/>
    </source>
</evidence>
<feature type="region of interest" description="Disordered" evidence="1">
    <location>
        <begin position="85"/>
        <end position="114"/>
    </location>
</feature>
<feature type="chain" id="PRO_5040970067" evidence="2">
    <location>
        <begin position="21"/>
        <end position="114"/>
    </location>
</feature>
<evidence type="ECO:0000256" key="1">
    <source>
        <dbReference type="SAM" id="MobiDB-lite"/>
    </source>
</evidence>
<keyword evidence="2" id="KW-0732">Signal</keyword>
<dbReference type="Proteomes" id="UP001165740">
    <property type="component" value="Chromosome 18"/>
</dbReference>
<evidence type="ECO:0000313" key="4">
    <source>
        <dbReference type="RefSeq" id="XP_055873806.1"/>
    </source>
</evidence>